<gene>
    <name evidence="1" type="primary">ORF214089</name>
</gene>
<dbReference type="AlphaFoldDB" id="A0A0B7BX65"/>
<proteinExistence type="predicted"/>
<organism evidence="1">
    <name type="scientific">Arion vulgaris</name>
    <dbReference type="NCBI Taxonomy" id="1028688"/>
    <lineage>
        <taxon>Eukaryota</taxon>
        <taxon>Metazoa</taxon>
        <taxon>Spiralia</taxon>
        <taxon>Lophotrochozoa</taxon>
        <taxon>Mollusca</taxon>
        <taxon>Gastropoda</taxon>
        <taxon>Heterobranchia</taxon>
        <taxon>Euthyneura</taxon>
        <taxon>Panpulmonata</taxon>
        <taxon>Eupulmonata</taxon>
        <taxon>Stylommatophora</taxon>
        <taxon>Helicina</taxon>
        <taxon>Arionoidea</taxon>
        <taxon>Arionidae</taxon>
        <taxon>Arion</taxon>
    </lineage>
</organism>
<feature type="non-terminal residue" evidence="1">
    <location>
        <position position="1"/>
    </location>
</feature>
<sequence>EEDPQVKYQVILYSTQISCAHREILLLAQAGLEPRNFHNTWSLKKSVINNTIGDH</sequence>
<evidence type="ECO:0000313" key="1">
    <source>
        <dbReference type="EMBL" id="CEK96941.1"/>
    </source>
</evidence>
<dbReference type="EMBL" id="HACG01050076">
    <property type="protein sequence ID" value="CEK96941.1"/>
    <property type="molecule type" value="Transcribed_RNA"/>
</dbReference>
<reference evidence="1" key="1">
    <citation type="submission" date="2014-12" db="EMBL/GenBank/DDBJ databases">
        <title>Insight into the proteome of Arion vulgaris.</title>
        <authorList>
            <person name="Aradska J."/>
            <person name="Bulat T."/>
            <person name="Smidak R."/>
            <person name="Sarate P."/>
            <person name="Gangsoo J."/>
            <person name="Sialana F."/>
            <person name="Bilban M."/>
            <person name="Lubec G."/>
        </authorList>
    </citation>
    <scope>NUCLEOTIDE SEQUENCE</scope>
    <source>
        <tissue evidence="1">Skin</tissue>
    </source>
</reference>
<protein>
    <submittedName>
        <fullName evidence="1">Uncharacterized protein</fullName>
    </submittedName>
</protein>
<name>A0A0B7BX65_9EUPU</name>
<accession>A0A0B7BX65</accession>